<dbReference type="SUPFAM" id="SSF55961">
    <property type="entry name" value="Bet v1-like"/>
    <property type="match status" value="1"/>
</dbReference>
<dbReference type="InterPro" id="IPR013538">
    <property type="entry name" value="ASHA1/2-like_C"/>
</dbReference>
<dbReference type="AlphaFoldDB" id="A0A2T4UNJ5"/>
<gene>
    <name evidence="3" type="ORF">C7Y72_10875</name>
</gene>
<evidence type="ECO:0000256" key="1">
    <source>
        <dbReference type="ARBA" id="ARBA00006817"/>
    </source>
</evidence>
<organism evidence="3 4">
    <name type="scientific">Paraconexibacter algicola</name>
    <dbReference type="NCBI Taxonomy" id="2133960"/>
    <lineage>
        <taxon>Bacteria</taxon>
        <taxon>Bacillati</taxon>
        <taxon>Actinomycetota</taxon>
        <taxon>Thermoleophilia</taxon>
        <taxon>Solirubrobacterales</taxon>
        <taxon>Paraconexibacteraceae</taxon>
        <taxon>Paraconexibacter</taxon>
    </lineage>
</organism>
<name>A0A2T4UNJ5_9ACTN</name>
<proteinExistence type="inferred from homology"/>
<sequence>MGRTRDAGWQCGVRRTVAGVDPTGAWARLASAEGTAIWLGGPVALEPGPYALADGREGEIRVVRPGSHVRLTWQAAPGDPDTTLQLRVLPARTGTTVAVHQERLADAEQRAQMLAHWEGVLDALRPVLASGA</sequence>
<comment type="similarity">
    <text evidence="1">Belongs to the AHA1 family.</text>
</comment>
<dbReference type="InterPro" id="IPR023393">
    <property type="entry name" value="START-like_dom_sf"/>
</dbReference>
<feature type="domain" description="Activator of Hsp90 ATPase homologue 1/2-like C-terminal" evidence="2">
    <location>
        <begin position="38"/>
        <end position="128"/>
    </location>
</feature>
<dbReference type="OrthoDB" id="4549061at2"/>
<dbReference type="Pfam" id="PF08327">
    <property type="entry name" value="AHSA1"/>
    <property type="match status" value="1"/>
</dbReference>
<dbReference type="Gene3D" id="3.30.530.20">
    <property type="match status" value="1"/>
</dbReference>
<keyword evidence="4" id="KW-1185">Reference proteome</keyword>
<evidence type="ECO:0000259" key="2">
    <source>
        <dbReference type="Pfam" id="PF08327"/>
    </source>
</evidence>
<evidence type="ECO:0000313" key="3">
    <source>
        <dbReference type="EMBL" id="PTL60802.1"/>
    </source>
</evidence>
<accession>A0A2T4UNJ5</accession>
<dbReference type="Proteomes" id="UP000240739">
    <property type="component" value="Unassembled WGS sequence"/>
</dbReference>
<evidence type="ECO:0000313" key="4">
    <source>
        <dbReference type="Proteomes" id="UP000240739"/>
    </source>
</evidence>
<comment type="caution">
    <text evidence="3">The sequence shown here is derived from an EMBL/GenBank/DDBJ whole genome shotgun (WGS) entry which is preliminary data.</text>
</comment>
<dbReference type="EMBL" id="PYYB01000001">
    <property type="protein sequence ID" value="PTL60802.1"/>
    <property type="molecule type" value="Genomic_DNA"/>
</dbReference>
<protein>
    <submittedName>
        <fullName evidence="3">Activator of Hsp90 ATPase 1 family protein</fullName>
    </submittedName>
</protein>
<reference evidence="3 4" key="1">
    <citation type="submission" date="2018-03" db="EMBL/GenBank/DDBJ databases">
        <title>Aquarubrobacter algicola gen. nov., sp. nov., a novel actinobacterium isolated from shallow eutrophic lake during the end of cyanobacterial harmful algal blooms.</title>
        <authorList>
            <person name="Chun S.J."/>
        </authorList>
    </citation>
    <scope>NUCLEOTIDE SEQUENCE [LARGE SCALE GENOMIC DNA]</scope>
    <source>
        <strain evidence="3 4">Seoho-28</strain>
    </source>
</reference>